<keyword evidence="1" id="KW-0732">Signal</keyword>
<proteinExistence type="predicted"/>
<sequence>MHWQCFLFPVVPAACALAWLWRPVTDSLRPQQESFSPRYPNPHPPEPSHIVFIIGSAGSGKRKLLEEAYKLLPAGREDSPLEGWMPPVDIIIVPDTDGVSLRSIWTPGAFGHPCINTPCNNTDLTGKINLSCNIPASLFQDWVCLLGDQAREEHIPPPVPPSRPALTLTRAPGRTAGCDLRRTLDSQAQLGGSHSL</sequence>
<dbReference type="AlphaFoldDB" id="A0A4Y7SCS8"/>
<dbReference type="EMBL" id="QPFP01000208">
    <property type="protein sequence ID" value="TEB19096.1"/>
    <property type="molecule type" value="Genomic_DNA"/>
</dbReference>
<dbReference type="Proteomes" id="UP000298030">
    <property type="component" value="Unassembled WGS sequence"/>
</dbReference>
<feature type="chain" id="PRO_5021499258" evidence="1">
    <location>
        <begin position="28"/>
        <end position="196"/>
    </location>
</feature>
<evidence type="ECO:0000313" key="2">
    <source>
        <dbReference type="EMBL" id="TEB19096.1"/>
    </source>
</evidence>
<keyword evidence="3" id="KW-1185">Reference proteome</keyword>
<gene>
    <name evidence="2" type="ORF">FA13DRAFT_490709</name>
</gene>
<protein>
    <submittedName>
        <fullName evidence="2">Uncharacterized protein</fullName>
    </submittedName>
</protein>
<evidence type="ECO:0000256" key="1">
    <source>
        <dbReference type="SAM" id="SignalP"/>
    </source>
</evidence>
<name>A0A4Y7SCS8_COPMI</name>
<evidence type="ECO:0000313" key="3">
    <source>
        <dbReference type="Proteomes" id="UP000298030"/>
    </source>
</evidence>
<accession>A0A4Y7SCS8</accession>
<reference evidence="2 3" key="1">
    <citation type="journal article" date="2019" name="Nat. Ecol. Evol.">
        <title>Megaphylogeny resolves global patterns of mushroom evolution.</title>
        <authorList>
            <person name="Varga T."/>
            <person name="Krizsan K."/>
            <person name="Foldi C."/>
            <person name="Dima B."/>
            <person name="Sanchez-Garcia M."/>
            <person name="Sanchez-Ramirez S."/>
            <person name="Szollosi G.J."/>
            <person name="Szarkandi J.G."/>
            <person name="Papp V."/>
            <person name="Albert L."/>
            <person name="Andreopoulos W."/>
            <person name="Angelini C."/>
            <person name="Antonin V."/>
            <person name="Barry K.W."/>
            <person name="Bougher N.L."/>
            <person name="Buchanan P."/>
            <person name="Buyck B."/>
            <person name="Bense V."/>
            <person name="Catcheside P."/>
            <person name="Chovatia M."/>
            <person name="Cooper J."/>
            <person name="Damon W."/>
            <person name="Desjardin D."/>
            <person name="Finy P."/>
            <person name="Geml J."/>
            <person name="Haridas S."/>
            <person name="Hughes K."/>
            <person name="Justo A."/>
            <person name="Karasinski D."/>
            <person name="Kautmanova I."/>
            <person name="Kiss B."/>
            <person name="Kocsube S."/>
            <person name="Kotiranta H."/>
            <person name="LaButti K.M."/>
            <person name="Lechner B.E."/>
            <person name="Liimatainen K."/>
            <person name="Lipzen A."/>
            <person name="Lukacs Z."/>
            <person name="Mihaltcheva S."/>
            <person name="Morgado L.N."/>
            <person name="Niskanen T."/>
            <person name="Noordeloos M.E."/>
            <person name="Ohm R.A."/>
            <person name="Ortiz-Santana B."/>
            <person name="Ovrebo C."/>
            <person name="Racz N."/>
            <person name="Riley R."/>
            <person name="Savchenko A."/>
            <person name="Shiryaev A."/>
            <person name="Soop K."/>
            <person name="Spirin V."/>
            <person name="Szebenyi C."/>
            <person name="Tomsovsky M."/>
            <person name="Tulloss R.E."/>
            <person name="Uehling J."/>
            <person name="Grigoriev I.V."/>
            <person name="Vagvolgyi C."/>
            <person name="Papp T."/>
            <person name="Martin F.M."/>
            <person name="Miettinen O."/>
            <person name="Hibbett D.S."/>
            <person name="Nagy L.G."/>
        </authorList>
    </citation>
    <scope>NUCLEOTIDE SEQUENCE [LARGE SCALE GENOMIC DNA]</scope>
    <source>
        <strain evidence="2 3">FP101781</strain>
    </source>
</reference>
<feature type="signal peptide" evidence="1">
    <location>
        <begin position="1"/>
        <end position="27"/>
    </location>
</feature>
<comment type="caution">
    <text evidence="2">The sequence shown here is derived from an EMBL/GenBank/DDBJ whole genome shotgun (WGS) entry which is preliminary data.</text>
</comment>
<organism evidence="2 3">
    <name type="scientific">Coprinellus micaceus</name>
    <name type="common">Glistening ink-cap mushroom</name>
    <name type="synonym">Coprinus micaceus</name>
    <dbReference type="NCBI Taxonomy" id="71717"/>
    <lineage>
        <taxon>Eukaryota</taxon>
        <taxon>Fungi</taxon>
        <taxon>Dikarya</taxon>
        <taxon>Basidiomycota</taxon>
        <taxon>Agaricomycotina</taxon>
        <taxon>Agaricomycetes</taxon>
        <taxon>Agaricomycetidae</taxon>
        <taxon>Agaricales</taxon>
        <taxon>Agaricineae</taxon>
        <taxon>Psathyrellaceae</taxon>
        <taxon>Coprinellus</taxon>
    </lineage>
</organism>